<evidence type="ECO:0000313" key="1">
    <source>
        <dbReference type="EMBL" id="KAK7029789.1"/>
    </source>
</evidence>
<proteinExistence type="predicted"/>
<keyword evidence="2" id="KW-1185">Reference proteome</keyword>
<evidence type="ECO:0000313" key="2">
    <source>
        <dbReference type="Proteomes" id="UP001362999"/>
    </source>
</evidence>
<reference evidence="1 2" key="1">
    <citation type="journal article" date="2024" name="J Genomics">
        <title>Draft genome sequencing and assembly of Favolaschia claudopus CIRM-BRFM 2984 isolated from oak limbs.</title>
        <authorList>
            <person name="Navarro D."/>
            <person name="Drula E."/>
            <person name="Chaduli D."/>
            <person name="Cazenave R."/>
            <person name="Ahrendt S."/>
            <person name="Wang J."/>
            <person name="Lipzen A."/>
            <person name="Daum C."/>
            <person name="Barry K."/>
            <person name="Grigoriev I.V."/>
            <person name="Favel A."/>
            <person name="Rosso M.N."/>
            <person name="Martin F."/>
        </authorList>
    </citation>
    <scope>NUCLEOTIDE SEQUENCE [LARGE SCALE GENOMIC DNA]</scope>
    <source>
        <strain evidence="1 2">CIRM-BRFM 2984</strain>
    </source>
</reference>
<protein>
    <submittedName>
        <fullName evidence="1">Uncharacterized protein</fullName>
    </submittedName>
</protein>
<organism evidence="1 2">
    <name type="scientific">Favolaschia claudopus</name>
    <dbReference type="NCBI Taxonomy" id="2862362"/>
    <lineage>
        <taxon>Eukaryota</taxon>
        <taxon>Fungi</taxon>
        <taxon>Dikarya</taxon>
        <taxon>Basidiomycota</taxon>
        <taxon>Agaricomycotina</taxon>
        <taxon>Agaricomycetes</taxon>
        <taxon>Agaricomycetidae</taxon>
        <taxon>Agaricales</taxon>
        <taxon>Marasmiineae</taxon>
        <taxon>Mycenaceae</taxon>
        <taxon>Favolaschia</taxon>
    </lineage>
</organism>
<dbReference type="AlphaFoldDB" id="A0AAW0BT18"/>
<gene>
    <name evidence="1" type="ORF">R3P38DRAFT_3512766</name>
</gene>
<sequence>MSGFVQETCVNTLDLQPIVSTTLNNDQLLLRANFKLSLLGHTTIGLAFLFFLPAFPVETSNAVPLRCRLRVTLRHLAAPSQCMYRIRIDGENHRQRVSQARMKCGPACRRIGGLGGKFSAYQASEEPELISLAAVHASFCDTCVLAISCYHATFMAKQCGPHGTTTRCGRDAMGILSVEQTASIRFRSSVPNDQVAKHGENGVIEFH</sequence>
<accession>A0AAW0BT18</accession>
<comment type="caution">
    <text evidence="1">The sequence shown here is derived from an EMBL/GenBank/DDBJ whole genome shotgun (WGS) entry which is preliminary data.</text>
</comment>
<dbReference type="EMBL" id="JAWWNJ010000026">
    <property type="protein sequence ID" value="KAK7029789.1"/>
    <property type="molecule type" value="Genomic_DNA"/>
</dbReference>
<name>A0AAW0BT18_9AGAR</name>
<dbReference type="Proteomes" id="UP001362999">
    <property type="component" value="Unassembled WGS sequence"/>
</dbReference>